<feature type="transmembrane region" description="Helical" evidence="21">
    <location>
        <begin position="30"/>
        <end position="50"/>
    </location>
</feature>
<keyword evidence="19" id="KW-0594">Phospholipid biosynthesis</keyword>
<sequence length="119" mass="13066">MEYKTTGLTHLINSTKYSLQGLRSAFKNEAAFRHEVLLGIFLVPLAFILASNKIELILMIGAYLIVLIAELLNSAVECAIDRIGTERHELSGRAKDQGSAAVFVALVNLAMVWAAVLFF</sequence>
<keyword evidence="14 21" id="KW-0067">ATP-binding</keyword>
<comment type="catalytic activity">
    <reaction evidence="21">
        <text>a 1,2-diacyl-sn-glycerol + ATP = a 1,2-diacyl-sn-glycero-3-phosphate + ADP + H(+)</text>
        <dbReference type="Rhea" id="RHEA:10272"/>
        <dbReference type="ChEBI" id="CHEBI:15378"/>
        <dbReference type="ChEBI" id="CHEBI:17815"/>
        <dbReference type="ChEBI" id="CHEBI:30616"/>
        <dbReference type="ChEBI" id="CHEBI:58608"/>
        <dbReference type="ChEBI" id="CHEBI:456216"/>
        <dbReference type="EC" id="2.7.1.107"/>
    </reaction>
</comment>
<reference evidence="22 23" key="1">
    <citation type="submission" date="2019-05" db="EMBL/GenBank/DDBJ databases">
        <authorList>
            <consortium name="Pathogen Informatics"/>
        </authorList>
    </citation>
    <scope>NUCLEOTIDE SEQUENCE [LARGE SCALE GENOMIC DNA]</scope>
    <source>
        <strain evidence="22 23">NM319</strain>
    </source>
</reference>
<proteinExistence type="inferred from homology"/>
<dbReference type="CDD" id="cd14264">
    <property type="entry name" value="DAGK_IM"/>
    <property type="match status" value="1"/>
</dbReference>
<evidence type="ECO:0000256" key="19">
    <source>
        <dbReference type="ARBA" id="ARBA00023209"/>
    </source>
</evidence>
<evidence type="ECO:0000256" key="18">
    <source>
        <dbReference type="ARBA" id="ARBA00023136"/>
    </source>
</evidence>
<accession>A0ABY6TKC6</accession>
<keyword evidence="7" id="KW-0444">Lipid biosynthesis</keyword>
<evidence type="ECO:0000256" key="8">
    <source>
        <dbReference type="ARBA" id="ARBA00022519"/>
    </source>
</evidence>
<dbReference type="InterPro" id="IPR000829">
    <property type="entry name" value="DAGK"/>
</dbReference>
<keyword evidence="13 21" id="KW-0418">Kinase</keyword>
<comment type="caution">
    <text evidence="22">The sequence shown here is derived from an EMBL/GenBank/DDBJ whole genome shotgun (WGS) entry which is preliminary data.</text>
</comment>
<dbReference type="InterPro" id="IPR033718">
    <property type="entry name" value="DAGK_prok"/>
</dbReference>
<dbReference type="PANTHER" id="PTHR34299:SF1">
    <property type="entry name" value="DIACYLGLYCEROL KINASE"/>
    <property type="match status" value="1"/>
</dbReference>
<evidence type="ECO:0000256" key="3">
    <source>
        <dbReference type="ARBA" id="ARBA00005967"/>
    </source>
</evidence>
<evidence type="ECO:0000256" key="2">
    <source>
        <dbReference type="ARBA" id="ARBA00004429"/>
    </source>
</evidence>
<organism evidence="22 23">
    <name type="scientific">Actinobacillus porcinus</name>
    <dbReference type="NCBI Taxonomy" id="51048"/>
    <lineage>
        <taxon>Bacteria</taxon>
        <taxon>Pseudomonadati</taxon>
        <taxon>Pseudomonadota</taxon>
        <taxon>Gammaproteobacteria</taxon>
        <taxon>Pasteurellales</taxon>
        <taxon>Pasteurellaceae</taxon>
        <taxon>Actinobacillus</taxon>
    </lineage>
</organism>
<dbReference type="GO" id="GO:0004143">
    <property type="term" value="F:ATP-dependent diacylglycerol kinase activity"/>
    <property type="evidence" value="ECO:0007669"/>
    <property type="project" value="UniProtKB-EC"/>
</dbReference>
<evidence type="ECO:0000256" key="1">
    <source>
        <dbReference type="ARBA" id="ARBA00001946"/>
    </source>
</evidence>
<comment type="function">
    <text evidence="21">Catalyzes the ATP-dependent phosphorylation of sn-l,2-diacylglycerol (DAG) to phosphatidic acid. Involved in the recycling of diacylglycerol produced as a by-product during membrane-derived oligosaccharide (MDO) biosynthesis.</text>
</comment>
<evidence type="ECO:0000256" key="13">
    <source>
        <dbReference type="ARBA" id="ARBA00022777"/>
    </source>
</evidence>
<dbReference type="Proteomes" id="UP000308167">
    <property type="component" value="Unassembled WGS sequence"/>
</dbReference>
<evidence type="ECO:0000256" key="4">
    <source>
        <dbReference type="ARBA" id="ARBA00012133"/>
    </source>
</evidence>
<feature type="transmembrane region" description="Helical" evidence="21">
    <location>
        <begin position="100"/>
        <end position="118"/>
    </location>
</feature>
<keyword evidence="15" id="KW-0460">Magnesium</keyword>
<evidence type="ECO:0000256" key="10">
    <source>
        <dbReference type="ARBA" id="ARBA00022692"/>
    </source>
</evidence>
<evidence type="ECO:0000256" key="7">
    <source>
        <dbReference type="ARBA" id="ARBA00022516"/>
    </source>
</evidence>
<name>A0ABY6TKC6_9PAST</name>
<evidence type="ECO:0000313" key="23">
    <source>
        <dbReference type="Proteomes" id="UP000308167"/>
    </source>
</evidence>
<dbReference type="EC" id="2.7.1.107" evidence="4 21"/>
<keyword evidence="6" id="KW-1003">Cell membrane</keyword>
<keyword evidence="23" id="KW-1185">Reference proteome</keyword>
<evidence type="ECO:0000256" key="15">
    <source>
        <dbReference type="ARBA" id="ARBA00022842"/>
    </source>
</evidence>
<dbReference type="InterPro" id="IPR036945">
    <property type="entry name" value="DAGK_sf"/>
</dbReference>
<evidence type="ECO:0000256" key="9">
    <source>
        <dbReference type="ARBA" id="ARBA00022679"/>
    </source>
</evidence>
<evidence type="ECO:0000256" key="16">
    <source>
        <dbReference type="ARBA" id="ARBA00022989"/>
    </source>
</evidence>
<keyword evidence="20 21" id="KW-1208">Phospholipid metabolism</keyword>
<dbReference type="RefSeq" id="WP_135710290.1">
    <property type="nucleotide sequence ID" value="NZ_CABFKI010000008.1"/>
</dbReference>
<gene>
    <name evidence="22" type="primary">dgkA</name>
    <name evidence="22" type="ORF">SAMEA1410922_01431</name>
</gene>
<comment type="similarity">
    <text evidence="3 21">Belongs to the bacterial diacylglycerol kinase family.</text>
</comment>
<dbReference type="Gene3D" id="1.10.287.3610">
    <property type="match status" value="1"/>
</dbReference>
<evidence type="ECO:0000256" key="12">
    <source>
        <dbReference type="ARBA" id="ARBA00022741"/>
    </source>
</evidence>
<keyword evidence="8 21" id="KW-0997">Cell inner membrane</keyword>
<dbReference type="Pfam" id="PF01219">
    <property type="entry name" value="DAGK_prokar"/>
    <property type="match status" value="1"/>
</dbReference>
<evidence type="ECO:0000256" key="17">
    <source>
        <dbReference type="ARBA" id="ARBA00023098"/>
    </source>
</evidence>
<dbReference type="EMBL" id="CABFKI010000008">
    <property type="protein sequence ID" value="VTU08414.1"/>
    <property type="molecule type" value="Genomic_DNA"/>
</dbReference>
<dbReference type="GeneID" id="86155829"/>
<feature type="transmembrane region" description="Helical" evidence="21">
    <location>
        <begin position="56"/>
        <end position="80"/>
    </location>
</feature>
<protein>
    <recommendedName>
        <fullName evidence="5 21">Diacylglycerol kinase</fullName>
        <ecNumber evidence="4 21">2.7.1.107</ecNumber>
    </recommendedName>
</protein>
<evidence type="ECO:0000256" key="20">
    <source>
        <dbReference type="ARBA" id="ARBA00023264"/>
    </source>
</evidence>
<keyword evidence="18 21" id="KW-0472">Membrane</keyword>
<keyword evidence="17 21" id="KW-0443">Lipid metabolism</keyword>
<keyword evidence="16 21" id="KW-1133">Transmembrane helix</keyword>
<evidence type="ECO:0000313" key="22">
    <source>
        <dbReference type="EMBL" id="VTU08414.1"/>
    </source>
</evidence>
<evidence type="ECO:0000256" key="21">
    <source>
        <dbReference type="RuleBase" id="RU363065"/>
    </source>
</evidence>
<comment type="subcellular location">
    <subcellularLocation>
        <location evidence="2 21">Cell inner membrane</location>
        <topology evidence="2 21">Multi-pass membrane protein</topology>
    </subcellularLocation>
</comment>
<evidence type="ECO:0000256" key="11">
    <source>
        <dbReference type="ARBA" id="ARBA00022723"/>
    </source>
</evidence>
<evidence type="ECO:0000256" key="5">
    <source>
        <dbReference type="ARBA" id="ARBA00017575"/>
    </source>
</evidence>
<dbReference type="PANTHER" id="PTHR34299">
    <property type="entry name" value="DIACYLGLYCEROL KINASE"/>
    <property type="match status" value="1"/>
</dbReference>
<evidence type="ECO:0000256" key="14">
    <source>
        <dbReference type="ARBA" id="ARBA00022840"/>
    </source>
</evidence>
<keyword evidence="10 21" id="KW-0812">Transmembrane</keyword>
<keyword evidence="11" id="KW-0479">Metal-binding</keyword>
<keyword evidence="12 21" id="KW-0547">Nucleotide-binding</keyword>
<comment type="cofactor">
    <cofactor evidence="1">
        <name>Mg(2+)</name>
        <dbReference type="ChEBI" id="CHEBI:18420"/>
    </cofactor>
</comment>
<evidence type="ECO:0000256" key="6">
    <source>
        <dbReference type="ARBA" id="ARBA00022475"/>
    </source>
</evidence>
<keyword evidence="9 21" id="KW-0808">Transferase</keyword>